<keyword evidence="5" id="KW-1185">Reference proteome</keyword>
<dbReference type="InterPro" id="IPR050154">
    <property type="entry name" value="UbiB_kinase"/>
</dbReference>
<dbReference type="Pfam" id="PF03109">
    <property type="entry name" value="ABC1"/>
    <property type="match status" value="1"/>
</dbReference>
<feature type="transmembrane region" description="Helical" evidence="2">
    <location>
        <begin position="24"/>
        <end position="42"/>
    </location>
</feature>
<keyword evidence="2" id="KW-0812">Transmembrane</keyword>
<keyword evidence="2" id="KW-1133">Transmembrane helix</keyword>
<proteinExistence type="inferred from homology"/>
<comment type="similarity">
    <text evidence="1">Belongs to the protein kinase superfamily. ADCK protein kinase family.</text>
</comment>
<reference evidence="5" key="1">
    <citation type="journal article" date="2019" name="Int. J. Syst. Evol. Microbiol.">
        <title>The Global Catalogue of Microorganisms (GCM) 10K type strain sequencing project: providing services to taxonomists for standard genome sequencing and annotation.</title>
        <authorList>
            <consortium name="The Broad Institute Genomics Platform"/>
            <consortium name="The Broad Institute Genome Sequencing Center for Infectious Disease"/>
            <person name="Wu L."/>
            <person name="Ma J."/>
        </authorList>
    </citation>
    <scope>NUCLEOTIDE SEQUENCE [LARGE SCALE GENOMIC DNA]</scope>
    <source>
        <strain evidence="5">NBRC 108728</strain>
    </source>
</reference>
<keyword evidence="2" id="KW-0472">Membrane</keyword>
<accession>A0ABM8GTN1</accession>
<evidence type="ECO:0000259" key="3">
    <source>
        <dbReference type="Pfam" id="PF03109"/>
    </source>
</evidence>
<name>A0ABM8GTN1_9MICO</name>
<dbReference type="PANTHER" id="PTHR10566:SF113">
    <property type="entry name" value="PROTEIN ACTIVITY OF BC1 COMPLEX KINASE 7, CHLOROPLASTIC"/>
    <property type="match status" value="1"/>
</dbReference>
<protein>
    <recommendedName>
        <fullName evidence="3">ABC1 atypical kinase-like domain-containing protein</fullName>
    </recommendedName>
</protein>
<organism evidence="4 5">
    <name type="scientific">Frondihabitans sucicola</name>
    <dbReference type="NCBI Taxonomy" id="1268041"/>
    <lineage>
        <taxon>Bacteria</taxon>
        <taxon>Bacillati</taxon>
        <taxon>Actinomycetota</taxon>
        <taxon>Actinomycetes</taxon>
        <taxon>Micrococcales</taxon>
        <taxon>Microbacteriaceae</taxon>
        <taxon>Frondihabitans</taxon>
    </lineage>
</organism>
<evidence type="ECO:0000313" key="5">
    <source>
        <dbReference type="Proteomes" id="UP001321486"/>
    </source>
</evidence>
<evidence type="ECO:0000313" key="4">
    <source>
        <dbReference type="EMBL" id="BDZ51822.1"/>
    </source>
</evidence>
<dbReference type="InterPro" id="IPR004147">
    <property type="entry name" value="ABC1_dom"/>
</dbReference>
<dbReference type="Proteomes" id="UP001321486">
    <property type="component" value="Chromosome"/>
</dbReference>
<evidence type="ECO:0000256" key="2">
    <source>
        <dbReference type="SAM" id="Phobius"/>
    </source>
</evidence>
<dbReference type="EMBL" id="AP027732">
    <property type="protein sequence ID" value="BDZ51822.1"/>
    <property type="molecule type" value="Genomic_DNA"/>
</dbReference>
<evidence type="ECO:0000256" key="1">
    <source>
        <dbReference type="ARBA" id="ARBA00009670"/>
    </source>
</evidence>
<feature type="domain" description="ABC1 atypical kinase-like" evidence="3">
    <location>
        <begin position="102"/>
        <end position="144"/>
    </location>
</feature>
<gene>
    <name evidence="4" type="ORF">GCM10025867_40630</name>
</gene>
<dbReference type="PANTHER" id="PTHR10566">
    <property type="entry name" value="CHAPERONE-ACTIVITY OF BC1 COMPLEX CABC1 -RELATED"/>
    <property type="match status" value="1"/>
</dbReference>
<sequence length="163" mass="18041">MPQAGGTPSAPQTSRASRARYRKIVRFAAIFLAQAWWYELFLPRIGLRRFSARGRTARLQHLASRFRALAIDLGGLMIKVGQFLSARLDILPPEITRELEGLQDEVAAEPFDRIREQTEAELGMPLAYAYASFDEVPLAAASSARRIARACHPLSVPTSASTT</sequence>